<gene>
    <name evidence="1" type="ORF">LCGC14_3028040</name>
</gene>
<feature type="non-terminal residue" evidence="1">
    <location>
        <position position="1"/>
    </location>
</feature>
<name>A0A0F8ZJD9_9ZZZZ</name>
<proteinExistence type="predicted"/>
<evidence type="ECO:0000313" key="1">
    <source>
        <dbReference type="EMBL" id="KKK60071.1"/>
    </source>
</evidence>
<dbReference type="AlphaFoldDB" id="A0A0F8ZJD9"/>
<comment type="caution">
    <text evidence="1">The sequence shown here is derived from an EMBL/GenBank/DDBJ whole genome shotgun (WGS) entry which is preliminary data.</text>
</comment>
<protein>
    <submittedName>
        <fullName evidence="1">Uncharacterized protein</fullName>
    </submittedName>
</protein>
<organism evidence="1">
    <name type="scientific">marine sediment metagenome</name>
    <dbReference type="NCBI Taxonomy" id="412755"/>
    <lineage>
        <taxon>unclassified sequences</taxon>
        <taxon>metagenomes</taxon>
        <taxon>ecological metagenomes</taxon>
    </lineage>
</organism>
<dbReference type="EMBL" id="LAZR01063153">
    <property type="protein sequence ID" value="KKK60071.1"/>
    <property type="molecule type" value="Genomic_DNA"/>
</dbReference>
<reference evidence="1" key="1">
    <citation type="journal article" date="2015" name="Nature">
        <title>Complex archaea that bridge the gap between prokaryotes and eukaryotes.</title>
        <authorList>
            <person name="Spang A."/>
            <person name="Saw J.H."/>
            <person name="Jorgensen S.L."/>
            <person name="Zaremba-Niedzwiedzka K."/>
            <person name="Martijn J."/>
            <person name="Lind A.E."/>
            <person name="van Eijk R."/>
            <person name="Schleper C."/>
            <person name="Guy L."/>
            <person name="Ettema T.J."/>
        </authorList>
    </citation>
    <scope>NUCLEOTIDE SEQUENCE</scope>
</reference>
<accession>A0A0F8ZJD9</accession>
<sequence>FALAASGYRVGIVSRFRNMQYAEVDNEYERC</sequence>